<dbReference type="InterPro" id="IPR036365">
    <property type="entry name" value="PGBD-like_sf"/>
</dbReference>
<keyword evidence="3" id="KW-1185">Reference proteome</keyword>
<dbReference type="EMBL" id="JADEXP010000544">
    <property type="protein sequence ID" value="MBE9070811.1"/>
    <property type="molecule type" value="Genomic_DNA"/>
</dbReference>
<sequence length="277" mass="30966">MVELSRLITGCDTGQIQGLSLQVLEKIIVDRPETLSRIEHELIVCEGAQNNPYLQTQAYKALVRAVEDRRIKLHINSCLRTPMQQYMLRRQFEIGICGIQAAAPPPLSNHNSALAIDIQDTVGWRPFLERQSWIWIGAFDEMHYDFKGGGEDLGRLQVRVFQELWNEFNPQERIEVDGDWGSITAAKVLKSPAQGFGKPPVLSKGLFMDEVGKLQALLRKALNLTPDQLAVDMHFGSATLKAVIQFQKANGLEADGKVGPETIAKLEEKTGEKFVVS</sequence>
<dbReference type="InterPro" id="IPR036366">
    <property type="entry name" value="PGBDSf"/>
</dbReference>
<gene>
    <name evidence="2" type="ORF">IQ260_29685</name>
</gene>
<reference evidence="2" key="1">
    <citation type="submission" date="2020-10" db="EMBL/GenBank/DDBJ databases">
        <authorList>
            <person name="Castelo-Branco R."/>
            <person name="Eusebio N."/>
            <person name="Adriana R."/>
            <person name="Vieira A."/>
            <person name="Brugerolle De Fraissinette N."/>
            <person name="Rezende De Castro R."/>
            <person name="Schneider M.P."/>
            <person name="Vasconcelos V."/>
            <person name="Leao P.N."/>
        </authorList>
    </citation>
    <scope>NUCLEOTIDE SEQUENCE</scope>
    <source>
        <strain evidence="2">LEGE 11479</strain>
    </source>
</reference>
<dbReference type="Gene3D" id="1.10.101.10">
    <property type="entry name" value="PGBD-like superfamily/PGBD"/>
    <property type="match status" value="1"/>
</dbReference>
<dbReference type="InterPro" id="IPR009045">
    <property type="entry name" value="Zn_M74/Hedgehog-like"/>
</dbReference>
<feature type="domain" description="Peptidoglycan binding-like" evidence="1">
    <location>
        <begin position="209"/>
        <end position="266"/>
    </location>
</feature>
<name>A0A929A0L3_LEPEC</name>
<evidence type="ECO:0000259" key="1">
    <source>
        <dbReference type="Pfam" id="PF01471"/>
    </source>
</evidence>
<protein>
    <submittedName>
        <fullName evidence="2">Peptidoglycan-binding protein</fullName>
    </submittedName>
</protein>
<dbReference type="Gene3D" id="3.30.1380.10">
    <property type="match status" value="1"/>
</dbReference>
<accession>A0A929A0L3</accession>
<dbReference type="AlphaFoldDB" id="A0A929A0L3"/>
<dbReference type="RefSeq" id="WP_193996647.1">
    <property type="nucleotide sequence ID" value="NZ_JADEXP010000544.1"/>
</dbReference>
<dbReference type="SUPFAM" id="SSF55166">
    <property type="entry name" value="Hedgehog/DD-peptidase"/>
    <property type="match status" value="1"/>
</dbReference>
<comment type="caution">
    <text evidence="2">The sequence shown here is derived from an EMBL/GenBank/DDBJ whole genome shotgun (WGS) entry which is preliminary data.</text>
</comment>
<proteinExistence type="predicted"/>
<dbReference type="CDD" id="cd14814">
    <property type="entry name" value="Peptidase_M15"/>
    <property type="match status" value="1"/>
</dbReference>
<evidence type="ECO:0000313" key="2">
    <source>
        <dbReference type="EMBL" id="MBE9070811.1"/>
    </source>
</evidence>
<organism evidence="2 3">
    <name type="scientific">Leptolyngbya cf. ectocarpi LEGE 11479</name>
    <dbReference type="NCBI Taxonomy" id="1828722"/>
    <lineage>
        <taxon>Bacteria</taxon>
        <taxon>Bacillati</taxon>
        <taxon>Cyanobacteriota</taxon>
        <taxon>Cyanophyceae</taxon>
        <taxon>Leptolyngbyales</taxon>
        <taxon>Leptolyngbyaceae</taxon>
        <taxon>Leptolyngbya group</taxon>
        <taxon>Leptolyngbya</taxon>
    </lineage>
</organism>
<dbReference type="Pfam" id="PF01471">
    <property type="entry name" value="PG_binding_1"/>
    <property type="match status" value="1"/>
</dbReference>
<evidence type="ECO:0000313" key="3">
    <source>
        <dbReference type="Proteomes" id="UP000615026"/>
    </source>
</evidence>
<dbReference type="SUPFAM" id="SSF47090">
    <property type="entry name" value="PGBD-like"/>
    <property type="match status" value="1"/>
</dbReference>
<dbReference type="InterPro" id="IPR002477">
    <property type="entry name" value="Peptidoglycan-bd-like"/>
</dbReference>
<dbReference type="Proteomes" id="UP000615026">
    <property type="component" value="Unassembled WGS sequence"/>
</dbReference>